<accession>A0A0D8L6R9</accession>
<dbReference type="PATRIC" id="fig|582.24.peg.5848"/>
<evidence type="ECO:0000313" key="2">
    <source>
        <dbReference type="Proteomes" id="UP000032582"/>
    </source>
</evidence>
<protein>
    <recommendedName>
        <fullName evidence="3">Bacteriophage protein</fullName>
    </recommendedName>
</protein>
<dbReference type="Pfam" id="PF10934">
    <property type="entry name" value="Sheath_initiator"/>
    <property type="match status" value="1"/>
</dbReference>
<dbReference type="InterPro" id="IPR020288">
    <property type="entry name" value="Sheath_initiator"/>
</dbReference>
<dbReference type="AlphaFoldDB" id="A0A0D8L6R9"/>
<gene>
    <name evidence="1" type="ORF">UA45_18310</name>
</gene>
<name>A0A0D8L6R9_MORMO</name>
<dbReference type="EMBL" id="JZSH01000310">
    <property type="protein sequence ID" value="KJF76498.1"/>
    <property type="molecule type" value="Genomic_DNA"/>
</dbReference>
<organism evidence="1 2">
    <name type="scientific">Morganella morganii</name>
    <name type="common">Proteus morganii</name>
    <dbReference type="NCBI Taxonomy" id="582"/>
    <lineage>
        <taxon>Bacteria</taxon>
        <taxon>Pseudomonadati</taxon>
        <taxon>Pseudomonadota</taxon>
        <taxon>Gammaproteobacteria</taxon>
        <taxon>Enterobacterales</taxon>
        <taxon>Morganellaceae</taxon>
        <taxon>Morganella</taxon>
    </lineage>
</organism>
<evidence type="ECO:0008006" key="3">
    <source>
        <dbReference type="Google" id="ProtNLM"/>
    </source>
</evidence>
<dbReference type="Proteomes" id="UP000032582">
    <property type="component" value="Unassembled WGS sequence"/>
</dbReference>
<comment type="caution">
    <text evidence="1">The sequence shown here is derived from an EMBL/GenBank/DDBJ whole genome shotgun (WGS) entry which is preliminary data.</text>
</comment>
<reference evidence="1 2" key="1">
    <citation type="submission" date="2015-02" db="EMBL/GenBank/DDBJ databases">
        <title>Whole genome shotgun sequencing of cultured foodborne pathogen.</title>
        <authorList>
            <person name="Timme R."/>
            <person name="Allard M.W."/>
            <person name="Strain E."/>
            <person name="Evans P.S."/>
            <person name="Brown E."/>
        </authorList>
    </citation>
    <scope>NUCLEOTIDE SEQUENCE [LARGE SCALE GENOMIC DNA]</scope>
    <source>
        <strain evidence="1 2">GCSL-TSO-24</strain>
    </source>
</reference>
<evidence type="ECO:0000313" key="1">
    <source>
        <dbReference type="EMBL" id="KJF76498.1"/>
    </source>
</evidence>
<proteinExistence type="predicted"/>
<sequence>MRMRRLDENHDWTFGSGRSDYATESEAISLSVKTRLLSLHSDWFLNQDHGVKWFDYLKKNPNLVNMESELKKTVLNTDGVTEITEFSIALDPDTRKITVSVDYIDIYGNSMGVSTDAPDN</sequence>